<dbReference type="RefSeq" id="WP_175533655.1">
    <property type="nucleotide sequence ID" value="NZ_FOSQ01000001.1"/>
</dbReference>
<evidence type="ECO:0000313" key="2">
    <source>
        <dbReference type="Proteomes" id="UP000199473"/>
    </source>
</evidence>
<accession>A0A1I3XFD8</accession>
<dbReference type="AlphaFoldDB" id="A0A1I3XFD8"/>
<reference evidence="1 2" key="1">
    <citation type="submission" date="2016-10" db="EMBL/GenBank/DDBJ databases">
        <authorList>
            <person name="de Groot N.N."/>
        </authorList>
    </citation>
    <scope>NUCLEOTIDE SEQUENCE [LARGE SCALE GENOMIC DNA]</scope>
    <source>
        <strain evidence="1 2">DSM 19981</strain>
    </source>
</reference>
<keyword evidence="2" id="KW-1185">Reference proteome</keyword>
<gene>
    <name evidence="1" type="ORF">SAMN02745775_101259</name>
</gene>
<dbReference type="Pfam" id="PF11769">
    <property type="entry name" value="DUF3313"/>
    <property type="match status" value="1"/>
</dbReference>
<evidence type="ECO:0008006" key="3">
    <source>
        <dbReference type="Google" id="ProtNLM"/>
    </source>
</evidence>
<dbReference type="EMBL" id="FOSQ01000001">
    <property type="protein sequence ID" value="SFK18277.1"/>
    <property type="molecule type" value="Genomic_DNA"/>
</dbReference>
<name>A0A1I3XFD8_9PROT</name>
<protein>
    <recommendedName>
        <fullName evidence="3">DUF3313 domain-containing protein</fullName>
    </recommendedName>
</protein>
<evidence type="ECO:0000313" key="1">
    <source>
        <dbReference type="EMBL" id="SFK18277.1"/>
    </source>
</evidence>
<proteinExistence type="predicted"/>
<sequence length="213" mass="22441">MLPRRGLLALLPLGGCAGQGVTRTGFLGDYEALAPTAANTRDLIFVDPAYRPGEYTHFVLDPIVWRPIEGAPARGDSEIAELRDALRRSLATALGRSRMAADEAAPAPGVLRIRAAITNTRRANWWINVPVQAAGIGLAVMGMPGGIPPPNPGGASVEIEAVDAASGSRLVAVVTYANGVPWAPTGYVTRFGHARRAFDLAADLLQAQLSRQV</sequence>
<dbReference type="InterPro" id="IPR021747">
    <property type="entry name" value="DUF3313"/>
</dbReference>
<dbReference type="STRING" id="1123062.SAMN02745775_101259"/>
<dbReference type="Proteomes" id="UP000199473">
    <property type="component" value="Unassembled WGS sequence"/>
</dbReference>
<organism evidence="1 2">
    <name type="scientific">Falsiroseomonas stagni DSM 19981</name>
    <dbReference type="NCBI Taxonomy" id="1123062"/>
    <lineage>
        <taxon>Bacteria</taxon>
        <taxon>Pseudomonadati</taxon>
        <taxon>Pseudomonadota</taxon>
        <taxon>Alphaproteobacteria</taxon>
        <taxon>Acetobacterales</taxon>
        <taxon>Roseomonadaceae</taxon>
        <taxon>Falsiroseomonas</taxon>
    </lineage>
</organism>